<comment type="caution">
    <text evidence="1">The sequence shown here is derived from an EMBL/GenBank/DDBJ whole genome shotgun (WGS) entry which is preliminary data.</text>
</comment>
<sequence length="620" mass="69012">MEIIKIIIILSGSSKQKIPSSSSFRREQQHQRQSSIASSSSRFQRRARRTSSSTVAVSIAIASSSSSSFQRRARRKSSSTTFLQLPAISMSVCVKAYSNVASWNQEEENSDCCLWDGIKCKEDTGHVIRLDLTYSCPYGSINFSQPESTPPWTSRYCFYSSLCIGMFIILVFLSLTDCILQGEFPAEIFQLAKLVFLSLTVLVDLRISHTRFSGKIPDSIENLESLYSLGIRVEIRKLTQLHILRLAENQLEGSVPSSIFELRNLQAVDLSDNNLSGTGDLNIVLLNMESLTALLLSSNNSHIFLHNQDQLLSLDLSSNKIAGQVPQWLLNVRINSLEYLNFSHNLLTGFEQDLFVLPWSKMNILDLSFNKLMIDFDNNSLQGRVPKSLANCVKLKFLNHGDSQITDVFPSWLGTLPEVEVLILKSNNFHGEIEEPQTAFEFPKHRIIDLSHNRFTETKAEIEYPKLSNLITAIILSDNNFVGEIPTSIANLKGLRTLNLSNNNLRGYIPSTLSNLTLTGQIPQQVADLTSLSFFNVSHNHLIIPQATQFSTFTNDSFVGNPGLCGEPLPRKCENSDASPAEDDLYSESVIAFGLETVLAGCASRTIIGVALGYIFSTKV</sequence>
<gene>
    <name evidence="1" type="ORF">KPL71_006188</name>
</gene>
<proteinExistence type="predicted"/>
<protein>
    <submittedName>
        <fullName evidence="1">Uncharacterized protein</fullName>
    </submittedName>
</protein>
<accession>A0ACB8NKH1</accession>
<dbReference type="Proteomes" id="UP000829398">
    <property type="component" value="Chromosome 2"/>
</dbReference>
<reference evidence="2" key="1">
    <citation type="journal article" date="2023" name="Hortic. Res.">
        <title>A chromosome-level phased genome enabling allele-level studies in sweet orange: a case study on citrus Huanglongbing tolerance.</title>
        <authorList>
            <person name="Wu B."/>
            <person name="Yu Q."/>
            <person name="Deng Z."/>
            <person name="Duan Y."/>
            <person name="Luo F."/>
            <person name="Gmitter F. Jr."/>
        </authorList>
    </citation>
    <scope>NUCLEOTIDE SEQUENCE [LARGE SCALE GENOMIC DNA]</scope>
    <source>
        <strain evidence="2">cv. Valencia</strain>
    </source>
</reference>
<evidence type="ECO:0000313" key="1">
    <source>
        <dbReference type="EMBL" id="KAH9798387.1"/>
    </source>
</evidence>
<dbReference type="EMBL" id="CM039171">
    <property type="protein sequence ID" value="KAH9798387.1"/>
    <property type="molecule type" value="Genomic_DNA"/>
</dbReference>
<keyword evidence="2" id="KW-1185">Reference proteome</keyword>
<organism evidence="1 2">
    <name type="scientific">Citrus sinensis</name>
    <name type="common">Sweet orange</name>
    <name type="synonym">Citrus aurantium var. sinensis</name>
    <dbReference type="NCBI Taxonomy" id="2711"/>
    <lineage>
        <taxon>Eukaryota</taxon>
        <taxon>Viridiplantae</taxon>
        <taxon>Streptophyta</taxon>
        <taxon>Embryophyta</taxon>
        <taxon>Tracheophyta</taxon>
        <taxon>Spermatophyta</taxon>
        <taxon>Magnoliopsida</taxon>
        <taxon>eudicotyledons</taxon>
        <taxon>Gunneridae</taxon>
        <taxon>Pentapetalae</taxon>
        <taxon>rosids</taxon>
        <taxon>malvids</taxon>
        <taxon>Sapindales</taxon>
        <taxon>Rutaceae</taxon>
        <taxon>Aurantioideae</taxon>
        <taxon>Citrus</taxon>
    </lineage>
</organism>
<evidence type="ECO:0000313" key="2">
    <source>
        <dbReference type="Proteomes" id="UP000829398"/>
    </source>
</evidence>
<name>A0ACB8NKH1_CITSI</name>